<dbReference type="InterPro" id="IPR053167">
    <property type="entry name" value="Spore_coat_component"/>
</dbReference>
<protein>
    <submittedName>
        <fullName evidence="3">Spore coat U domain-containing protein</fullName>
    </submittedName>
</protein>
<evidence type="ECO:0000313" key="4">
    <source>
        <dbReference type="Proteomes" id="UP001433071"/>
    </source>
</evidence>
<dbReference type="SMART" id="SM00972">
    <property type="entry name" value="SCPU"/>
    <property type="match status" value="2"/>
</dbReference>
<dbReference type="EMBL" id="JAMYQB010000024">
    <property type="protein sequence ID" value="MER9407323.1"/>
    <property type="molecule type" value="Genomic_DNA"/>
</dbReference>
<name>A0ABV1Z5N3_9HYPH</name>
<keyword evidence="1" id="KW-0732">Signal</keyword>
<reference evidence="3 4" key="1">
    <citation type="journal article" date="2024" name="Proc. Natl. Acad. Sci. U.S.A.">
        <title>The evolutionary genomics of adaptation to stress in wild rhizobium bacteria.</title>
        <authorList>
            <person name="Kehlet-Delgado H."/>
            <person name="Montoya A.P."/>
            <person name="Jensen K.T."/>
            <person name="Wendlandt C.E."/>
            <person name="Dexheimer C."/>
            <person name="Roberts M."/>
            <person name="Torres Martinez L."/>
            <person name="Friesen M.L."/>
            <person name="Griffitts J.S."/>
            <person name="Porter S.S."/>
        </authorList>
    </citation>
    <scope>NUCLEOTIDE SEQUENCE [LARGE SCALE GENOMIC DNA]</scope>
    <source>
        <strain evidence="3 4">M0641</strain>
    </source>
</reference>
<dbReference type="PANTHER" id="PTHR37089">
    <property type="entry name" value="PROTEIN U-RELATED"/>
    <property type="match status" value="1"/>
</dbReference>
<evidence type="ECO:0000313" key="3">
    <source>
        <dbReference type="EMBL" id="MER9407323.1"/>
    </source>
</evidence>
<dbReference type="InterPro" id="IPR007893">
    <property type="entry name" value="Spore_coat_U/FanG"/>
</dbReference>
<proteinExistence type="predicted"/>
<dbReference type="Pfam" id="PF05229">
    <property type="entry name" value="SCPU"/>
    <property type="match status" value="2"/>
</dbReference>
<comment type="caution">
    <text evidence="3">The sequence shown here is derived from an EMBL/GenBank/DDBJ whole genome shotgun (WGS) entry which is preliminary data.</text>
</comment>
<keyword evidence="4" id="KW-1185">Reference proteome</keyword>
<feature type="chain" id="PRO_5045924618" evidence="1">
    <location>
        <begin position="21"/>
        <end position="318"/>
    </location>
</feature>
<gene>
    <name evidence="3" type="ORF">NKI36_25145</name>
</gene>
<dbReference type="RefSeq" id="WP_352561185.1">
    <property type="nucleotide sequence ID" value="NZ_JAMYQB010000024.1"/>
</dbReference>
<accession>A0ABV1Z5N3</accession>
<sequence length="318" mass="32262">MLRAAIVAILVAMLPSLALAQSCSFTVTNMNFGAVDTLSGSAATSTATLNVTCSGSLPLLLPILVCPHLAAGTGGATSAAARQMLSGANSLDYQIYSDPAMSVVWGSYAWAYASRPPPLMLSPSVLGNSSGTLTLYGRVPGGQATVPPGTYLSTFSGGHVEFRYRTNLLGSNCDTGSGTLAASPTFTINATIAANCLVTTQNIDFGSKGVLDANVDATGQVSVTCTPSTAYTVSLNGGTTGGTPTNRKMSKGAERVTYGLYKDNARTQPWGDAGTPGSTVAGTGTGAAQPLTVYGRVPPQTTPSAGVYTDTVVVTITY</sequence>
<feature type="domain" description="Spore coat protein U/FanG" evidence="2">
    <location>
        <begin position="185"/>
        <end position="315"/>
    </location>
</feature>
<organism evidence="3 4">
    <name type="scientific">Mesorhizobium caraganae</name>
    <dbReference type="NCBI Taxonomy" id="483206"/>
    <lineage>
        <taxon>Bacteria</taxon>
        <taxon>Pseudomonadati</taxon>
        <taxon>Pseudomonadota</taxon>
        <taxon>Alphaproteobacteria</taxon>
        <taxon>Hyphomicrobiales</taxon>
        <taxon>Phyllobacteriaceae</taxon>
        <taxon>Mesorhizobium</taxon>
    </lineage>
</organism>
<feature type="domain" description="Spore coat protein U/FanG" evidence="2">
    <location>
        <begin position="15"/>
        <end position="155"/>
    </location>
</feature>
<evidence type="ECO:0000259" key="2">
    <source>
        <dbReference type="Pfam" id="PF05229"/>
    </source>
</evidence>
<feature type="signal peptide" evidence="1">
    <location>
        <begin position="1"/>
        <end position="20"/>
    </location>
</feature>
<evidence type="ECO:0000256" key="1">
    <source>
        <dbReference type="SAM" id="SignalP"/>
    </source>
</evidence>
<dbReference type="Proteomes" id="UP001433071">
    <property type="component" value="Unassembled WGS sequence"/>
</dbReference>
<dbReference type="PROSITE" id="PS51257">
    <property type="entry name" value="PROKAR_LIPOPROTEIN"/>
    <property type="match status" value="1"/>
</dbReference>